<sequence>MRQLSICLLAVSLFCFGVTSAVAVPTTHLPLAPSAFSPVVKAKKTDAKTDEKKTLKQQAVKVAKNKTQKKVTHNAEKAALRSLNK</sequence>
<evidence type="ECO:0000256" key="2">
    <source>
        <dbReference type="SAM" id="SignalP"/>
    </source>
</evidence>
<feature type="chain" id="PRO_5045165826" description="Acid shock protein" evidence="2">
    <location>
        <begin position="24"/>
        <end position="85"/>
    </location>
</feature>
<feature type="compositionally biased region" description="Basic residues" evidence="1">
    <location>
        <begin position="63"/>
        <end position="72"/>
    </location>
</feature>
<feature type="signal peptide" evidence="2">
    <location>
        <begin position="1"/>
        <end position="23"/>
    </location>
</feature>
<evidence type="ECO:0000313" key="4">
    <source>
        <dbReference type="Proteomes" id="UP000639004"/>
    </source>
</evidence>
<accession>A0ABS0TUL9</accession>
<keyword evidence="4" id="KW-1185">Reference proteome</keyword>
<organism evidence="3 4">
    <name type="scientific">Serratia proteamaculans</name>
    <dbReference type="NCBI Taxonomy" id="28151"/>
    <lineage>
        <taxon>Bacteria</taxon>
        <taxon>Pseudomonadati</taxon>
        <taxon>Pseudomonadota</taxon>
        <taxon>Gammaproteobacteria</taxon>
        <taxon>Enterobacterales</taxon>
        <taxon>Yersiniaceae</taxon>
        <taxon>Serratia</taxon>
    </lineage>
</organism>
<reference evidence="3 4" key="1">
    <citation type="submission" date="2020-12" db="EMBL/GenBank/DDBJ databases">
        <title>Enhanced detection system for hospital associated transmission using whole genome sequencing surveillance.</title>
        <authorList>
            <person name="Harrison L.H."/>
            <person name="Van Tyne D."/>
            <person name="Marsh J.W."/>
            <person name="Griffith M.P."/>
            <person name="Snyder D.J."/>
            <person name="Cooper V.S."/>
            <person name="Mustapha M."/>
        </authorList>
    </citation>
    <scope>NUCLEOTIDE SEQUENCE [LARGE SCALE GENOMIC DNA]</scope>
    <source>
        <strain evidence="3 4">SER00238</strain>
    </source>
</reference>
<dbReference type="Proteomes" id="UP000639004">
    <property type="component" value="Unassembled WGS sequence"/>
</dbReference>
<evidence type="ECO:0008006" key="5">
    <source>
        <dbReference type="Google" id="ProtNLM"/>
    </source>
</evidence>
<comment type="caution">
    <text evidence="3">The sequence shown here is derived from an EMBL/GenBank/DDBJ whole genome shotgun (WGS) entry which is preliminary data.</text>
</comment>
<proteinExistence type="predicted"/>
<name>A0ABS0TUL9_SERPR</name>
<keyword evidence="2" id="KW-0732">Signal</keyword>
<dbReference type="EMBL" id="JAEHSL010000014">
    <property type="protein sequence ID" value="MBI6182063.1"/>
    <property type="molecule type" value="Genomic_DNA"/>
</dbReference>
<evidence type="ECO:0000256" key="1">
    <source>
        <dbReference type="SAM" id="MobiDB-lite"/>
    </source>
</evidence>
<feature type="region of interest" description="Disordered" evidence="1">
    <location>
        <begin position="50"/>
        <end position="85"/>
    </location>
</feature>
<dbReference type="RefSeq" id="WP_198642408.1">
    <property type="nucleotide sequence ID" value="NZ_JAEHSL010000014.1"/>
</dbReference>
<evidence type="ECO:0000313" key="3">
    <source>
        <dbReference type="EMBL" id="MBI6182063.1"/>
    </source>
</evidence>
<protein>
    <recommendedName>
        <fullName evidence="5">Acid shock protein</fullName>
    </recommendedName>
</protein>
<gene>
    <name evidence="3" type="ORF">JEQ07_16875</name>
</gene>